<feature type="signal peptide" evidence="1">
    <location>
        <begin position="1"/>
        <end position="19"/>
    </location>
</feature>
<keyword evidence="3" id="KW-1185">Reference proteome</keyword>
<evidence type="ECO:0000313" key="2">
    <source>
        <dbReference type="EMBL" id="GEK55104.1"/>
    </source>
</evidence>
<dbReference type="PROSITE" id="PS51257">
    <property type="entry name" value="PROKAR_LIPOPROTEIN"/>
    <property type="match status" value="1"/>
</dbReference>
<sequence>MHYKSALFASSALILSACGGSGSDDTPTINGNKIPILSVANIPTEIAKGQTIELNATANDKDGTITSVVWQQTAGTTILSEPIEALSATITIAPALSYKPIEYAFSVTATDNEGATSSQTVYFTARNSLEEHSAARLLHQATMGPTLSEIQSAKGLSEQQWLDKQIALPINYHHDYLVTLDDDDDFKYISRIDAWWKAVLQSDDQLRQRVAFALSEILVVSDENSDLRAQPEGMITYYDLLLTHAFGNFRDLLEDITLSPIMGTYLSHLGNEKADEALNIRPDENYAREVMQLFTIGLEELNLDGSAKLDASGNTIATYGQTQIEGFARVFTGWTFAGSETFKRKSRDYLSPMQAFSEYHSSEQKALLNNEVIPPGYGPEESLKIALDNLFNHDNVAPFISKQLIQRLITSNPTPQYVERVASVFNDNGAGVRGDLASVVKAIYLDDEARHFGSVLSYQGKIKEPLLKTVQFWRNLNARSLKGYYKTWNLVDSYGQGPMQSASVFNFFRPDYQNADLRSENLVAPELQIANDATLIGTMNALFASLVWSTAEAHSDLNPAGIYVYVQTDMDYLAQNGINALIEQYNTLYFAGNMSNETKQALLDLDAYFNEDQYRVRVSYLLYMIAISPEFNVQY</sequence>
<dbReference type="OrthoDB" id="9772295at2"/>
<feature type="chain" id="PRO_5022024563" description="DUF1800 domain-containing protein" evidence="1">
    <location>
        <begin position="20"/>
        <end position="635"/>
    </location>
</feature>
<dbReference type="Proteomes" id="UP000321419">
    <property type="component" value="Unassembled WGS sequence"/>
</dbReference>
<dbReference type="Pfam" id="PF22352">
    <property type="entry name" value="K319L-like_PKD"/>
    <property type="match status" value="1"/>
</dbReference>
<comment type="caution">
    <text evidence="2">The sequence shown here is derived from an EMBL/GenBank/DDBJ whole genome shotgun (WGS) entry which is preliminary data.</text>
</comment>
<dbReference type="InterPro" id="IPR035986">
    <property type="entry name" value="PKD_dom_sf"/>
</dbReference>
<dbReference type="RefSeq" id="WP_089349101.1">
    <property type="nucleotide sequence ID" value="NZ_BJUM01000016.1"/>
</dbReference>
<dbReference type="Pfam" id="PF08811">
    <property type="entry name" value="DUF1800"/>
    <property type="match status" value="1"/>
</dbReference>
<gene>
    <name evidence="2" type="ORF">PES01_19490</name>
</gene>
<dbReference type="PANTHER" id="PTHR43737:SF1">
    <property type="entry name" value="DUF1501 DOMAIN-CONTAINING PROTEIN"/>
    <property type="match status" value="1"/>
</dbReference>
<dbReference type="PANTHER" id="PTHR43737">
    <property type="entry name" value="BLL7424 PROTEIN"/>
    <property type="match status" value="1"/>
</dbReference>
<dbReference type="SUPFAM" id="SSF49299">
    <property type="entry name" value="PKD domain"/>
    <property type="match status" value="1"/>
</dbReference>
<dbReference type="EMBL" id="BJUM01000016">
    <property type="protein sequence ID" value="GEK55104.1"/>
    <property type="molecule type" value="Genomic_DNA"/>
</dbReference>
<dbReference type="AlphaFoldDB" id="A0A510XVN6"/>
<keyword evidence="1" id="KW-0732">Signal</keyword>
<name>A0A510XVN6_9GAMM</name>
<dbReference type="InterPro" id="IPR014917">
    <property type="entry name" value="DUF1800"/>
</dbReference>
<evidence type="ECO:0000313" key="3">
    <source>
        <dbReference type="Proteomes" id="UP000321419"/>
    </source>
</evidence>
<organism evidence="2 3">
    <name type="scientific">Pseudoalteromonas espejiana</name>
    <dbReference type="NCBI Taxonomy" id="28107"/>
    <lineage>
        <taxon>Bacteria</taxon>
        <taxon>Pseudomonadati</taxon>
        <taxon>Pseudomonadota</taxon>
        <taxon>Gammaproteobacteria</taxon>
        <taxon>Alteromonadales</taxon>
        <taxon>Pseudoalteromonadaceae</taxon>
        <taxon>Pseudoalteromonas</taxon>
    </lineage>
</organism>
<protein>
    <recommendedName>
        <fullName evidence="4">DUF1800 domain-containing protein</fullName>
    </recommendedName>
</protein>
<evidence type="ECO:0000256" key="1">
    <source>
        <dbReference type="SAM" id="SignalP"/>
    </source>
</evidence>
<proteinExistence type="predicted"/>
<dbReference type="InterPro" id="IPR013783">
    <property type="entry name" value="Ig-like_fold"/>
</dbReference>
<reference evidence="2 3" key="1">
    <citation type="submission" date="2019-07" db="EMBL/GenBank/DDBJ databases">
        <title>Whole genome shotgun sequence of Pseudoalteromonas espejiana NBRC 102222.</title>
        <authorList>
            <person name="Hosoyama A."/>
            <person name="Uohara A."/>
            <person name="Ohji S."/>
            <person name="Ichikawa N."/>
        </authorList>
    </citation>
    <scope>NUCLEOTIDE SEQUENCE [LARGE SCALE GENOMIC DNA]</scope>
    <source>
        <strain evidence="2 3">NBRC 102222</strain>
    </source>
</reference>
<accession>A0A510XVN6</accession>
<dbReference type="Gene3D" id="2.60.40.10">
    <property type="entry name" value="Immunoglobulins"/>
    <property type="match status" value="1"/>
</dbReference>
<evidence type="ECO:0008006" key="4">
    <source>
        <dbReference type="Google" id="ProtNLM"/>
    </source>
</evidence>